<dbReference type="Gene3D" id="3.40.50.150">
    <property type="entry name" value="Vaccinia Virus protein VP39"/>
    <property type="match status" value="1"/>
</dbReference>
<reference evidence="1" key="1">
    <citation type="submission" date="2022-10" db="EMBL/GenBank/DDBJ databases">
        <authorList>
            <person name="Chen Y."/>
            <person name="Dougan E. K."/>
            <person name="Chan C."/>
            <person name="Rhodes N."/>
            <person name="Thang M."/>
        </authorList>
    </citation>
    <scope>NUCLEOTIDE SEQUENCE</scope>
</reference>
<dbReference type="SUPFAM" id="SSF53335">
    <property type="entry name" value="S-adenosyl-L-methionine-dependent methyltransferases"/>
    <property type="match status" value="1"/>
</dbReference>
<keyword evidence="4" id="KW-1185">Reference proteome</keyword>
<sequence>MVNRQCFHVFSAFCCGALAGVMLTTPANSFLRLRLSIGEHCSPNVEDISYWLQQSGSDKFHTHHYERYYKSWLGDMRCKHDLKIVEIGAQKGQSLNAWERIFPNSEVILGVAYGSGTTRLEDHVSKRISLLWGDQSKKETMDAVVERGPWDIIIDDGSHLPQHMMYSFFSLWQKALKPGGIYVIEDLETNYWRDGDGLYGYIFSSVGIATTANYSAVKKIDQIREVLMRFQIGARNLTVAPGDGELCAIEWGMNIVRLRKCTEAEVKSNPPWAPIHYDEHMMDGWLREAHSTNPAL</sequence>
<evidence type="ECO:0000313" key="1">
    <source>
        <dbReference type="EMBL" id="CAI4012630.1"/>
    </source>
</evidence>
<accession>A0A9P1DN29</accession>
<dbReference type="EMBL" id="CAMXCT020005556">
    <property type="protein sequence ID" value="CAL1166005.1"/>
    <property type="molecule type" value="Genomic_DNA"/>
</dbReference>
<dbReference type="EMBL" id="CAMXCT030005556">
    <property type="protein sequence ID" value="CAL4799942.1"/>
    <property type="molecule type" value="Genomic_DNA"/>
</dbReference>
<organism evidence="1">
    <name type="scientific">Cladocopium goreaui</name>
    <dbReference type="NCBI Taxonomy" id="2562237"/>
    <lineage>
        <taxon>Eukaryota</taxon>
        <taxon>Sar</taxon>
        <taxon>Alveolata</taxon>
        <taxon>Dinophyceae</taxon>
        <taxon>Suessiales</taxon>
        <taxon>Symbiodiniaceae</taxon>
        <taxon>Cladocopium</taxon>
    </lineage>
</organism>
<dbReference type="EMBL" id="CAMXCT010005556">
    <property type="protein sequence ID" value="CAI4012630.1"/>
    <property type="molecule type" value="Genomic_DNA"/>
</dbReference>
<evidence type="ECO:0000313" key="3">
    <source>
        <dbReference type="EMBL" id="CAL4799942.1"/>
    </source>
</evidence>
<gene>
    <name evidence="1" type="ORF">C1SCF055_LOCUS37676</name>
</gene>
<comment type="caution">
    <text evidence="1">The sequence shown here is derived from an EMBL/GenBank/DDBJ whole genome shotgun (WGS) entry which is preliminary data.</text>
</comment>
<evidence type="ECO:0000313" key="4">
    <source>
        <dbReference type="Proteomes" id="UP001152797"/>
    </source>
</evidence>
<dbReference type="AlphaFoldDB" id="A0A9P1DN29"/>
<evidence type="ECO:0000313" key="2">
    <source>
        <dbReference type="EMBL" id="CAL1166005.1"/>
    </source>
</evidence>
<proteinExistence type="predicted"/>
<protein>
    <submittedName>
        <fullName evidence="3">Demethylmacrocin O-methyltransferase</fullName>
    </submittedName>
</protein>
<name>A0A9P1DN29_9DINO</name>
<reference evidence="2" key="2">
    <citation type="submission" date="2024-04" db="EMBL/GenBank/DDBJ databases">
        <authorList>
            <person name="Chen Y."/>
            <person name="Shah S."/>
            <person name="Dougan E. K."/>
            <person name="Thang M."/>
            <person name="Chan C."/>
        </authorList>
    </citation>
    <scope>NUCLEOTIDE SEQUENCE [LARGE SCALE GENOMIC DNA]</scope>
</reference>
<dbReference type="Proteomes" id="UP001152797">
    <property type="component" value="Unassembled WGS sequence"/>
</dbReference>
<dbReference type="InterPro" id="IPR029063">
    <property type="entry name" value="SAM-dependent_MTases_sf"/>
</dbReference>
<dbReference type="OrthoDB" id="420653at2759"/>